<dbReference type="Proteomes" id="UP000191154">
    <property type="component" value="Unassembled WGS sequence"/>
</dbReference>
<gene>
    <name evidence="3" type="ORF">CLOSAC_31250</name>
</gene>
<dbReference type="EMBL" id="LZYZ01000006">
    <property type="protein sequence ID" value="OOM10504.1"/>
    <property type="molecule type" value="Genomic_DNA"/>
</dbReference>
<dbReference type="PANTHER" id="PTHR42252:SF1">
    <property type="entry name" value="DUF434 DOMAIN-CONTAINING PROTEIN"/>
    <property type="match status" value="1"/>
</dbReference>
<comment type="caution">
    <text evidence="3">The sequence shown here is derived from an EMBL/GenBank/DDBJ whole genome shotgun (WGS) entry which is preliminary data.</text>
</comment>
<organism evidence="3 4">
    <name type="scientific">Clostridium saccharobutylicum</name>
    <dbReference type="NCBI Taxonomy" id="169679"/>
    <lineage>
        <taxon>Bacteria</taxon>
        <taxon>Bacillati</taxon>
        <taxon>Bacillota</taxon>
        <taxon>Clostridia</taxon>
        <taxon>Eubacteriales</taxon>
        <taxon>Clostridiaceae</taxon>
        <taxon>Clostridium</taxon>
    </lineage>
</organism>
<accession>A0A1S8N212</accession>
<feature type="domain" description="DUF5616" evidence="2">
    <location>
        <begin position="84"/>
        <end position="218"/>
    </location>
</feature>
<protein>
    <recommendedName>
        <fullName evidence="5">DUF434 domain-containing protein</fullName>
    </recommendedName>
</protein>
<sequence length="236" mass="27005">MTQIVKRGFVSSDKTEFNNTNIALLKKAQKDICFLLNRGYKIDKTIEFIGNHFLFSARQRLALKRSLCSYDDVKKRENNRIINGYENNTIHIDGLNVIITLEVALSNSTLIRGMDGTIRDLAGLRGTYKLIDKTDIAINLIGLKLNKMKPRKVIFYLDSPVSNTGRLKQKILEILSIYNFDLEVNLVFNADVILNKLSYVITSDGIILNTCDSWINLVYEIMNEELPNTSYIDFKI</sequence>
<dbReference type="AlphaFoldDB" id="A0A1S8N212"/>
<dbReference type="PANTHER" id="PTHR42252">
    <property type="entry name" value="DUF5616 DOMAIN-CONTAINING PROTEIN"/>
    <property type="match status" value="1"/>
</dbReference>
<dbReference type="RefSeq" id="WP_077866200.1">
    <property type="nucleotide sequence ID" value="NZ_LZYZ01000006.1"/>
</dbReference>
<dbReference type="Pfam" id="PF04256">
    <property type="entry name" value="DUF434"/>
    <property type="match status" value="1"/>
</dbReference>
<evidence type="ECO:0008006" key="5">
    <source>
        <dbReference type="Google" id="ProtNLM"/>
    </source>
</evidence>
<evidence type="ECO:0000259" key="1">
    <source>
        <dbReference type="Pfam" id="PF04256"/>
    </source>
</evidence>
<evidence type="ECO:0000313" key="4">
    <source>
        <dbReference type="Proteomes" id="UP000191154"/>
    </source>
</evidence>
<evidence type="ECO:0000259" key="2">
    <source>
        <dbReference type="Pfam" id="PF18481"/>
    </source>
</evidence>
<name>A0A1S8N212_CLOSA</name>
<reference evidence="3 4" key="1">
    <citation type="submission" date="2016-05" db="EMBL/GenBank/DDBJ databases">
        <title>Microbial solvent formation.</title>
        <authorList>
            <person name="Poehlein A."/>
            <person name="Montoya Solano J.D."/>
            <person name="Flitsch S."/>
            <person name="Krabben P."/>
            <person name="Duerre P."/>
            <person name="Daniel R."/>
        </authorList>
    </citation>
    <scope>NUCLEOTIDE SEQUENCE [LARGE SCALE GENOMIC DNA]</scope>
    <source>
        <strain evidence="3 4">L1-8</strain>
    </source>
</reference>
<dbReference type="Pfam" id="PF18481">
    <property type="entry name" value="DUF5616"/>
    <property type="match status" value="1"/>
</dbReference>
<feature type="domain" description="DUF434" evidence="1">
    <location>
        <begin position="25"/>
        <end position="77"/>
    </location>
</feature>
<dbReference type="InterPro" id="IPR007368">
    <property type="entry name" value="DUF434"/>
</dbReference>
<proteinExistence type="predicted"/>
<dbReference type="InterPro" id="IPR041652">
    <property type="entry name" value="DUF5616"/>
</dbReference>
<evidence type="ECO:0000313" key="3">
    <source>
        <dbReference type="EMBL" id="OOM10504.1"/>
    </source>
</evidence>
<dbReference type="STRING" id="169679.CSACC_22270"/>